<dbReference type="PROSITE" id="PS50404">
    <property type="entry name" value="GST_NTER"/>
    <property type="match status" value="1"/>
</dbReference>
<sequence length="266" mass="29589">TVTMSSSTLKDKNSHALKSGDSEPSPLPDGVARLYSMRFCPFAQRTTIYLAKKGILTEIVNINLVAKPEWYFKKNPKGTVPTFELDGKVVFESLIVPEYLDGIFPDSSIISSDPYVRARQRILVEQLSVILGGYVGIFLSLKGDKSDEEVRDALGKCFSALDECEKLAANDSPFFAGSAPGFPDYMIFPFFDRLWALTTGVIPSIRPSLSDDVKQFTVSDFPGSFTWPRLTKWFDAAQKLDEVKSSRQPREVQVAFLKTYIAGSPD</sequence>
<evidence type="ECO:0000259" key="9">
    <source>
        <dbReference type="PROSITE" id="PS50405"/>
    </source>
</evidence>
<evidence type="ECO:0000256" key="4">
    <source>
        <dbReference type="ARBA" id="ARBA00048353"/>
    </source>
</evidence>
<feature type="non-terminal residue" evidence="10">
    <location>
        <position position="1"/>
    </location>
</feature>
<evidence type="ECO:0000256" key="3">
    <source>
        <dbReference type="ARBA" id="ARBA00047960"/>
    </source>
</evidence>
<dbReference type="PRINTS" id="PR01625">
    <property type="entry name" value="GSTRNSFRASEO"/>
</dbReference>
<dbReference type="SFLD" id="SFLDG00358">
    <property type="entry name" value="Main_(cytGST)"/>
    <property type="match status" value="1"/>
</dbReference>
<dbReference type="EMBL" id="BTRK01000006">
    <property type="protein sequence ID" value="GMR60099.1"/>
    <property type="molecule type" value="Genomic_DNA"/>
</dbReference>
<protein>
    <recommendedName>
        <fullName evidence="6">Glutathione S-transferase omega</fullName>
        <shortName evidence="6">GSTO</shortName>
        <ecNumber evidence="6">1.20.4.2</ecNumber>
        <ecNumber evidence="6">1.8.5.1</ecNumber>
        <ecNumber evidence="6">2.5.1.18</ecNumber>
    </recommendedName>
    <alternativeName>
        <fullName evidence="6">Glutathione-dependent dehydroascorbate reductase</fullName>
    </alternativeName>
    <alternativeName>
        <fullName evidence="6">Monomethylarsonic acid reductase</fullName>
    </alternativeName>
</protein>
<dbReference type="SUPFAM" id="SSF52833">
    <property type="entry name" value="Thioredoxin-like"/>
    <property type="match status" value="1"/>
</dbReference>
<dbReference type="InterPro" id="IPR036249">
    <property type="entry name" value="Thioredoxin-like_sf"/>
</dbReference>
<dbReference type="GO" id="GO:0005737">
    <property type="term" value="C:cytoplasm"/>
    <property type="evidence" value="ECO:0007669"/>
    <property type="project" value="InterPro"/>
</dbReference>
<keyword evidence="2 6" id="KW-0560">Oxidoreductase</keyword>
<name>A0AAN5DDX5_9BILA</name>
<comment type="caution">
    <text evidence="10">The sequence shown here is derived from an EMBL/GenBank/DDBJ whole genome shotgun (WGS) entry which is preliminary data.</text>
</comment>
<comment type="catalytic activity">
    <reaction evidence="5 6">
        <text>L-dehydroascorbate + 2 glutathione = glutathione disulfide + L-ascorbate</text>
        <dbReference type="Rhea" id="RHEA:24424"/>
        <dbReference type="ChEBI" id="CHEBI:38290"/>
        <dbReference type="ChEBI" id="CHEBI:57925"/>
        <dbReference type="ChEBI" id="CHEBI:58297"/>
        <dbReference type="ChEBI" id="CHEBI:58539"/>
        <dbReference type="EC" id="1.8.5.1"/>
    </reaction>
</comment>
<dbReference type="EC" id="2.5.1.18" evidence="6"/>
<dbReference type="InterPro" id="IPR010987">
    <property type="entry name" value="Glutathione-S-Trfase_C-like"/>
</dbReference>
<dbReference type="PROSITE" id="PS50405">
    <property type="entry name" value="GST_CTER"/>
    <property type="match status" value="1"/>
</dbReference>
<dbReference type="Gene3D" id="3.40.30.10">
    <property type="entry name" value="Glutaredoxin"/>
    <property type="match status" value="1"/>
</dbReference>
<dbReference type="FunFam" id="3.40.30.10:FF:000123">
    <property type="entry name" value="Glutathione transferase o1"/>
    <property type="match status" value="1"/>
</dbReference>
<feature type="compositionally biased region" description="Basic and acidic residues" evidence="7">
    <location>
        <begin position="9"/>
        <end position="21"/>
    </location>
</feature>
<dbReference type="GO" id="GO:0004364">
    <property type="term" value="F:glutathione transferase activity"/>
    <property type="evidence" value="ECO:0007669"/>
    <property type="project" value="UniProtKB-UniRule"/>
</dbReference>
<dbReference type="SFLD" id="SFLDS00019">
    <property type="entry name" value="Glutathione_Transferase_(cytos"/>
    <property type="match status" value="1"/>
</dbReference>
<keyword evidence="6" id="KW-0808">Transferase</keyword>
<dbReference type="InterPro" id="IPR040079">
    <property type="entry name" value="Glutathione_S-Trfase"/>
</dbReference>
<dbReference type="InterPro" id="IPR005442">
    <property type="entry name" value="GST_omega"/>
</dbReference>
<dbReference type="Gene3D" id="1.20.1050.10">
    <property type="match status" value="1"/>
</dbReference>
<comment type="catalytic activity">
    <reaction evidence="4 6">
        <text>methylarsonate + 2 glutathione + H(+) = methylarsonous acid + glutathione disulfide + H2O</text>
        <dbReference type="Rhea" id="RHEA:15969"/>
        <dbReference type="ChEBI" id="CHEBI:15377"/>
        <dbReference type="ChEBI" id="CHEBI:15378"/>
        <dbReference type="ChEBI" id="CHEBI:17826"/>
        <dbReference type="ChEBI" id="CHEBI:33409"/>
        <dbReference type="ChEBI" id="CHEBI:57925"/>
        <dbReference type="ChEBI" id="CHEBI:58297"/>
        <dbReference type="EC" id="1.20.4.2"/>
    </reaction>
</comment>
<evidence type="ECO:0000313" key="11">
    <source>
        <dbReference type="Proteomes" id="UP001328107"/>
    </source>
</evidence>
<accession>A0AAN5DDX5</accession>
<dbReference type="InterPro" id="IPR036282">
    <property type="entry name" value="Glutathione-S-Trfase_C_sf"/>
</dbReference>
<dbReference type="AlphaFoldDB" id="A0AAN5DDX5"/>
<evidence type="ECO:0000256" key="1">
    <source>
        <dbReference type="ARBA" id="ARBA00011067"/>
    </source>
</evidence>
<evidence type="ECO:0000256" key="6">
    <source>
        <dbReference type="RuleBase" id="RU368071"/>
    </source>
</evidence>
<reference evidence="11" key="1">
    <citation type="submission" date="2022-10" db="EMBL/GenBank/DDBJ databases">
        <title>Genome assembly of Pristionchus species.</title>
        <authorList>
            <person name="Yoshida K."/>
            <person name="Sommer R.J."/>
        </authorList>
    </citation>
    <scope>NUCLEOTIDE SEQUENCE [LARGE SCALE GENOMIC DNA]</scope>
    <source>
        <strain evidence="11">RS5460</strain>
    </source>
</reference>
<feature type="domain" description="GST C-terminal" evidence="9">
    <location>
        <begin position="113"/>
        <end position="261"/>
    </location>
</feature>
<keyword evidence="11" id="KW-1185">Reference proteome</keyword>
<evidence type="ECO:0000313" key="10">
    <source>
        <dbReference type="EMBL" id="GMR60099.1"/>
    </source>
</evidence>
<organism evidence="10 11">
    <name type="scientific">Pristionchus mayeri</name>
    <dbReference type="NCBI Taxonomy" id="1317129"/>
    <lineage>
        <taxon>Eukaryota</taxon>
        <taxon>Metazoa</taxon>
        <taxon>Ecdysozoa</taxon>
        <taxon>Nematoda</taxon>
        <taxon>Chromadorea</taxon>
        <taxon>Rhabditida</taxon>
        <taxon>Rhabditina</taxon>
        <taxon>Diplogasteromorpha</taxon>
        <taxon>Diplogasteroidea</taxon>
        <taxon>Neodiplogasteridae</taxon>
        <taxon>Pristionchus</taxon>
    </lineage>
</organism>
<feature type="region of interest" description="Disordered" evidence="7">
    <location>
        <begin position="1"/>
        <end position="25"/>
    </location>
</feature>
<comment type="similarity">
    <text evidence="1 6">Belongs to the GST superfamily. Omega family.</text>
</comment>
<gene>
    <name evidence="10" type="ORF">PMAYCL1PPCAC_30294</name>
</gene>
<comment type="function">
    <text evidence="6">Exhibits glutathione-dependent thiol transferase activity. Has high dehydroascorbate reductase activity and may contribute to the recycling of ascorbic acid. Participates in the biotransformation of inorganic arsenic and reduces monomethylarsonic acid (MMA).</text>
</comment>
<dbReference type="GO" id="GO:0045174">
    <property type="term" value="F:glutathione dehydrogenase (ascorbate) activity"/>
    <property type="evidence" value="ECO:0007669"/>
    <property type="project" value="UniProtKB-UniRule"/>
</dbReference>
<dbReference type="Pfam" id="PF13417">
    <property type="entry name" value="GST_N_3"/>
    <property type="match status" value="1"/>
</dbReference>
<dbReference type="PANTHER" id="PTHR43968">
    <property type="match status" value="1"/>
</dbReference>
<dbReference type="Proteomes" id="UP001328107">
    <property type="component" value="Unassembled WGS sequence"/>
</dbReference>
<dbReference type="GO" id="GO:0050610">
    <property type="term" value="F:methylarsonate reductase activity"/>
    <property type="evidence" value="ECO:0007669"/>
    <property type="project" value="UniProtKB-UniRule"/>
</dbReference>
<dbReference type="EC" id="1.20.4.2" evidence="6"/>
<dbReference type="SUPFAM" id="SSF47616">
    <property type="entry name" value="GST C-terminal domain-like"/>
    <property type="match status" value="1"/>
</dbReference>
<comment type="catalytic activity">
    <reaction evidence="3 6">
        <text>RX + glutathione = an S-substituted glutathione + a halide anion + H(+)</text>
        <dbReference type="Rhea" id="RHEA:16437"/>
        <dbReference type="ChEBI" id="CHEBI:15378"/>
        <dbReference type="ChEBI" id="CHEBI:16042"/>
        <dbReference type="ChEBI" id="CHEBI:17792"/>
        <dbReference type="ChEBI" id="CHEBI:57925"/>
        <dbReference type="ChEBI" id="CHEBI:90779"/>
        <dbReference type="EC" id="2.5.1.18"/>
    </reaction>
</comment>
<proteinExistence type="inferred from homology"/>
<evidence type="ECO:0000256" key="5">
    <source>
        <dbReference type="ARBA" id="ARBA00049544"/>
    </source>
</evidence>
<dbReference type="PANTHER" id="PTHR43968:SF6">
    <property type="entry name" value="GLUTATHIONE S-TRANSFERASE OMEGA"/>
    <property type="match status" value="1"/>
</dbReference>
<feature type="non-terminal residue" evidence="10">
    <location>
        <position position="266"/>
    </location>
</feature>
<feature type="domain" description="GST N-terminal" evidence="8">
    <location>
        <begin position="30"/>
        <end position="108"/>
    </location>
</feature>
<dbReference type="GO" id="GO:0006749">
    <property type="term" value="P:glutathione metabolic process"/>
    <property type="evidence" value="ECO:0007669"/>
    <property type="project" value="UniProtKB-UniRule"/>
</dbReference>
<evidence type="ECO:0000256" key="7">
    <source>
        <dbReference type="SAM" id="MobiDB-lite"/>
    </source>
</evidence>
<dbReference type="InterPro" id="IPR004045">
    <property type="entry name" value="Glutathione_S-Trfase_N"/>
</dbReference>
<evidence type="ECO:0000259" key="8">
    <source>
        <dbReference type="PROSITE" id="PS50404"/>
    </source>
</evidence>
<evidence type="ECO:0000256" key="2">
    <source>
        <dbReference type="ARBA" id="ARBA00023002"/>
    </source>
</evidence>
<dbReference type="EC" id="1.8.5.1" evidence="6"/>
<dbReference type="InterPro" id="IPR050983">
    <property type="entry name" value="GST_Omega/HSP26"/>
</dbReference>
<dbReference type="Pfam" id="PF13410">
    <property type="entry name" value="GST_C_2"/>
    <property type="match status" value="1"/>
</dbReference>